<dbReference type="AlphaFoldDB" id="I5CAM2"/>
<evidence type="ECO:0000313" key="1">
    <source>
        <dbReference type="EMBL" id="EIM78874.1"/>
    </source>
</evidence>
<gene>
    <name evidence="1" type="ORF">A3SI_00350</name>
</gene>
<comment type="caution">
    <text evidence="1">The sequence shown here is derived from an EMBL/GenBank/DDBJ whole genome shotgun (WGS) entry which is preliminary data.</text>
</comment>
<accession>I5CAM2</accession>
<protein>
    <submittedName>
        <fullName evidence="1">Uncharacterized protein</fullName>
    </submittedName>
</protein>
<dbReference type="Gene3D" id="2.60.120.260">
    <property type="entry name" value="Galactose-binding domain-like"/>
    <property type="match status" value="1"/>
</dbReference>
<name>I5CAM2_9BACT</name>
<evidence type="ECO:0000313" key="2">
    <source>
        <dbReference type="Proteomes" id="UP000005551"/>
    </source>
</evidence>
<dbReference type="OrthoDB" id="836972at2"/>
<dbReference type="EMBL" id="AJYA01000001">
    <property type="protein sequence ID" value="EIM78874.1"/>
    <property type="molecule type" value="Genomic_DNA"/>
</dbReference>
<keyword evidence="2" id="KW-1185">Reference proteome</keyword>
<reference evidence="1 2" key="1">
    <citation type="submission" date="2012-05" db="EMBL/GenBank/DDBJ databases">
        <title>Genome sequence of Nitritalea halalkaliphila LW7.</title>
        <authorList>
            <person name="Jangir P.K."/>
            <person name="Singh A."/>
            <person name="Shivaji S."/>
            <person name="Sharma R."/>
        </authorList>
    </citation>
    <scope>NUCLEOTIDE SEQUENCE [LARGE SCALE GENOMIC DNA]</scope>
    <source>
        <strain evidence="1 2">LW7</strain>
    </source>
</reference>
<sequence>MVPSTWDDGFALSLENEDIDSRGGATWSQRIEGPFRANLTNWQLHVRVKAIDVERFSTSRGAFISVRGTPLRNERAMGINFITSSGLLELSGTFDWIFVRLQLPQFAQDLESLTIFFVMEEGVRGQLIFDDVRIEPAGTGL</sequence>
<dbReference type="RefSeq" id="WP_009053092.1">
    <property type="nucleotide sequence ID" value="NZ_AJYA01000001.1"/>
</dbReference>
<organism evidence="1 2">
    <name type="scientific">Nitritalea halalkaliphila LW7</name>
    <dbReference type="NCBI Taxonomy" id="1189621"/>
    <lineage>
        <taxon>Bacteria</taxon>
        <taxon>Pseudomonadati</taxon>
        <taxon>Bacteroidota</taxon>
        <taxon>Cytophagia</taxon>
        <taxon>Cytophagales</taxon>
        <taxon>Cyclobacteriaceae</taxon>
        <taxon>Nitritalea</taxon>
    </lineage>
</organism>
<proteinExistence type="predicted"/>
<dbReference type="Proteomes" id="UP000005551">
    <property type="component" value="Unassembled WGS sequence"/>
</dbReference>